<dbReference type="KEGG" id="dgg:DGI_0210"/>
<dbReference type="Pfam" id="PF02518">
    <property type="entry name" value="HATPase_c"/>
    <property type="match status" value="1"/>
</dbReference>
<dbReference type="SUPFAM" id="SSF55785">
    <property type="entry name" value="PYP-like sensor domain (PAS domain)"/>
    <property type="match status" value="2"/>
</dbReference>
<evidence type="ECO:0000259" key="7">
    <source>
        <dbReference type="PROSITE" id="PS50109"/>
    </source>
</evidence>
<dbReference type="PROSITE" id="PS50113">
    <property type="entry name" value="PAC"/>
    <property type="match status" value="2"/>
</dbReference>
<dbReference type="InterPro" id="IPR004358">
    <property type="entry name" value="Sig_transdc_His_kin-like_C"/>
</dbReference>
<dbReference type="SMART" id="SM00091">
    <property type="entry name" value="PAS"/>
    <property type="match status" value="2"/>
</dbReference>
<dbReference type="SMART" id="SM00388">
    <property type="entry name" value="HisKA"/>
    <property type="match status" value="1"/>
</dbReference>
<feature type="domain" description="PAC" evidence="9">
    <location>
        <begin position="231"/>
        <end position="283"/>
    </location>
</feature>
<name>T2G7H9_MEGG1</name>
<dbReference type="PRINTS" id="PR00344">
    <property type="entry name" value="BCTRLSENSOR"/>
</dbReference>
<evidence type="ECO:0000256" key="1">
    <source>
        <dbReference type="ARBA" id="ARBA00000085"/>
    </source>
</evidence>
<dbReference type="InterPro" id="IPR050736">
    <property type="entry name" value="Sensor_HK_Regulatory"/>
</dbReference>
<dbReference type="PATRIC" id="fig|1121448.10.peg.215"/>
<evidence type="ECO:0000256" key="6">
    <source>
        <dbReference type="ARBA" id="ARBA00023012"/>
    </source>
</evidence>
<dbReference type="SUPFAM" id="SSF55874">
    <property type="entry name" value="ATPase domain of HSP90 chaperone/DNA topoisomerase II/histidine kinase"/>
    <property type="match status" value="1"/>
</dbReference>
<dbReference type="InterPro" id="IPR000700">
    <property type="entry name" value="PAS-assoc_C"/>
</dbReference>
<accession>T2G7H9</accession>
<evidence type="ECO:0000256" key="2">
    <source>
        <dbReference type="ARBA" id="ARBA00012438"/>
    </source>
</evidence>
<dbReference type="Proteomes" id="UP000016587">
    <property type="component" value="Chromosome"/>
</dbReference>
<dbReference type="InterPro" id="IPR003594">
    <property type="entry name" value="HATPase_dom"/>
</dbReference>
<comment type="catalytic activity">
    <reaction evidence="1">
        <text>ATP + protein L-histidine = ADP + protein N-phospho-L-histidine.</text>
        <dbReference type="EC" id="2.7.13.3"/>
    </reaction>
</comment>
<evidence type="ECO:0000259" key="8">
    <source>
        <dbReference type="PROSITE" id="PS50112"/>
    </source>
</evidence>
<evidence type="ECO:0000256" key="5">
    <source>
        <dbReference type="ARBA" id="ARBA00022777"/>
    </source>
</evidence>
<reference evidence="10 11" key="1">
    <citation type="journal article" date="2013" name="J. Bacteriol.">
        <title>Roles of HynAB and Ech, the only two hydrogenases found in the model sulfate reducer Desulfovibrio gigas.</title>
        <authorList>
            <person name="Morais-Silva F.O."/>
            <person name="Santos C.I."/>
            <person name="Rodrigues R."/>
            <person name="Pereira I.A."/>
            <person name="Rodrigues-Pousada C."/>
        </authorList>
    </citation>
    <scope>NUCLEOTIDE SEQUENCE [LARGE SCALE GENOMIC DNA]</scope>
    <source>
        <strain evidence="11">ATCC 19364 / DSM 1382 / NCIMB 9332 / VKM B-1759</strain>
    </source>
</reference>
<dbReference type="HOGENOM" id="CLU_403209_0_0_7"/>
<dbReference type="Pfam" id="PF00512">
    <property type="entry name" value="HisKA"/>
    <property type="match status" value="1"/>
</dbReference>
<dbReference type="InterPro" id="IPR003661">
    <property type="entry name" value="HisK_dim/P_dom"/>
</dbReference>
<dbReference type="GO" id="GO:0000155">
    <property type="term" value="F:phosphorelay sensor kinase activity"/>
    <property type="evidence" value="ECO:0007669"/>
    <property type="project" value="InterPro"/>
</dbReference>
<dbReference type="RefSeq" id="WP_021758739.1">
    <property type="nucleotide sequence ID" value="NC_022444.1"/>
</dbReference>
<dbReference type="InterPro" id="IPR036890">
    <property type="entry name" value="HATPase_C_sf"/>
</dbReference>
<dbReference type="AlphaFoldDB" id="T2G7H9"/>
<feature type="domain" description="PAS" evidence="8">
    <location>
        <begin position="31"/>
        <end position="72"/>
    </location>
</feature>
<evidence type="ECO:0000256" key="4">
    <source>
        <dbReference type="ARBA" id="ARBA00022679"/>
    </source>
</evidence>
<dbReference type="CDD" id="cd00130">
    <property type="entry name" value="PAS"/>
    <property type="match status" value="2"/>
</dbReference>
<dbReference type="SMART" id="SM00387">
    <property type="entry name" value="HATPase_c"/>
    <property type="match status" value="1"/>
</dbReference>
<protein>
    <recommendedName>
        <fullName evidence="2">histidine kinase</fullName>
        <ecNumber evidence="2">2.7.13.3</ecNumber>
    </recommendedName>
</protein>
<dbReference type="Gene3D" id="1.10.287.130">
    <property type="match status" value="1"/>
</dbReference>
<dbReference type="Pfam" id="PF00989">
    <property type="entry name" value="PAS"/>
    <property type="match status" value="1"/>
</dbReference>
<dbReference type="SMART" id="SM00086">
    <property type="entry name" value="PAC"/>
    <property type="match status" value="2"/>
</dbReference>
<dbReference type="InterPro" id="IPR035965">
    <property type="entry name" value="PAS-like_dom_sf"/>
</dbReference>
<organism evidence="10 11">
    <name type="scientific">Megalodesulfovibrio gigas (strain ATCC 19364 / DSM 1382 / NCIMB 9332 / VKM B-1759)</name>
    <name type="common">Desulfovibrio gigas</name>
    <dbReference type="NCBI Taxonomy" id="1121448"/>
    <lineage>
        <taxon>Bacteria</taxon>
        <taxon>Pseudomonadati</taxon>
        <taxon>Thermodesulfobacteriota</taxon>
        <taxon>Desulfovibrionia</taxon>
        <taxon>Desulfovibrionales</taxon>
        <taxon>Desulfovibrionaceae</taxon>
        <taxon>Megalodesulfovibrio</taxon>
    </lineage>
</organism>
<dbReference type="InterPro" id="IPR005467">
    <property type="entry name" value="His_kinase_dom"/>
</dbReference>
<feature type="domain" description="Histidine kinase" evidence="7">
    <location>
        <begin position="319"/>
        <end position="562"/>
    </location>
</feature>
<dbReference type="PANTHER" id="PTHR43711">
    <property type="entry name" value="TWO-COMPONENT HISTIDINE KINASE"/>
    <property type="match status" value="1"/>
</dbReference>
<dbReference type="PROSITE" id="PS50112">
    <property type="entry name" value="PAS"/>
    <property type="match status" value="2"/>
</dbReference>
<dbReference type="eggNOG" id="COG2205">
    <property type="taxonomic scope" value="Bacteria"/>
</dbReference>
<evidence type="ECO:0000256" key="3">
    <source>
        <dbReference type="ARBA" id="ARBA00022553"/>
    </source>
</evidence>
<dbReference type="PANTHER" id="PTHR43711:SF30">
    <property type="entry name" value="HISTIDINE KINASE"/>
    <property type="match status" value="1"/>
</dbReference>
<dbReference type="InterPro" id="IPR000014">
    <property type="entry name" value="PAS"/>
</dbReference>
<dbReference type="STRING" id="1121448.DGI_0210"/>
<dbReference type="EC" id="2.7.13.3" evidence="2"/>
<keyword evidence="6" id="KW-0902">Two-component regulatory system</keyword>
<keyword evidence="5 10" id="KW-0418">Kinase</keyword>
<feature type="domain" description="PAS" evidence="8">
    <location>
        <begin position="156"/>
        <end position="193"/>
    </location>
</feature>
<evidence type="ECO:0000313" key="10">
    <source>
        <dbReference type="EMBL" id="AGW12144.1"/>
    </source>
</evidence>
<dbReference type="Gene3D" id="3.30.450.20">
    <property type="entry name" value="PAS domain"/>
    <property type="match status" value="2"/>
</dbReference>
<dbReference type="InterPro" id="IPR001610">
    <property type="entry name" value="PAC"/>
</dbReference>
<evidence type="ECO:0000259" key="9">
    <source>
        <dbReference type="PROSITE" id="PS50113"/>
    </source>
</evidence>
<dbReference type="InterPro" id="IPR013767">
    <property type="entry name" value="PAS_fold"/>
</dbReference>
<dbReference type="CDD" id="cd00082">
    <property type="entry name" value="HisKA"/>
    <property type="match status" value="1"/>
</dbReference>
<dbReference type="PROSITE" id="PS50109">
    <property type="entry name" value="HIS_KIN"/>
    <property type="match status" value="1"/>
</dbReference>
<dbReference type="EMBL" id="CP006585">
    <property type="protein sequence ID" value="AGW12144.1"/>
    <property type="molecule type" value="Genomic_DNA"/>
</dbReference>
<dbReference type="NCBIfam" id="TIGR00229">
    <property type="entry name" value="sensory_box"/>
    <property type="match status" value="2"/>
</dbReference>
<keyword evidence="3" id="KW-0597">Phosphoprotein</keyword>
<dbReference type="Gene3D" id="3.30.565.10">
    <property type="entry name" value="Histidine kinase-like ATPase, C-terminal domain"/>
    <property type="match status" value="1"/>
</dbReference>
<evidence type="ECO:0000313" key="11">
    <source>
        <dbReference type="Proteomes" id="UP000016587"/>
    </source>
</evidence>
<dbReference type="SUPFAM" id="SSF47384">
    <property type="entry name" value="Homodimeric domain of signal transducing histidine kinase"/>
    <property type="match status" value="1"/>
</dbReference>
<reference evidence="11" key="2">
    <citation type="submission" date="2013-07" db="EMBL/GenBank/DDBJ databases">
        <authorList>
            <person name="Morais-Silva F.O."/>
            <person name="Rezende A.M."/>
            <person name="Pimentel C."/>
            <person name="Resende D.M."/>
            <person name="Santos C.I."/>
            <person name="Clemente C."/>
            <person name="de Oliveira L.M."/>
            <person name="da Silva S.M."/>
            <person name="Costa D.A."/>
            <person name="Varela-Raposo A."/>
            <person name="Horacio E.C.A."/>
            <person name="Matos M."/>
            <person name="Flores O."/>
            <person name="Ruiz J.C."/>
            <person name="Rodrigues-Pousada C."/>
        </authorList>
    </citation>
    <scope>NUCLEOTIDE SEQUENCE [LARGE SCALE GENOMIC DNA]</scope>
    <source>
        <strain evidence="11">ATCC 19364 / DSM 1382 / NCIMB 9332 / VKM B-1759</strain>
    </source>
</reference>
<proteinExistence type="predicted"/>
<gene>
    <name evidence="10" type="ORF">DGI_0210</name>
</gene>
<sequence length="571" mass="63636">MTYALCFLAGLLVAGVFALQQRRRVRESRIHEDTFRSMLDTSTDVFYRTDAQGRLIMISPSALQLMAFDSMDDVLHKPMDSFWAHPAQRAAMLETIASQGAVRDYEVLLRKRDGGAVVVAVSCSFYRDGRGRVLGVEGMFRDITDRKKAEAALQEAERKYRELFELAPVAIFQATLEGQFLTVNPEYARMVGYASPREMVECVDDIACQLYADSAERVRYVAHLREQGKVDNFEVQLKRRDGQQFWASITTRIRRGEDGGVAFIYGFIVDITRQKEEAAFRARMHEALEQQVVERTMELEHSNRRLRELDQLKTSFLSSASHELRTPLTSILGFAKITAKTFDRFLQGVPGVDAAQRAKADTIRANLGIIAKEGLRLTRLVNDLLDVNRIEAGAVEWRLEALEVAPLLEEASLAVAGELTQRPQLTLRTIVEPGLSPLLVDRDRMHQVLLNLLHNAVKFTAFGEIRLLARSIPEAPGMAELVVEDDGPGIPAAELELVFEKFYQSRTGAQDTLPPAHMTAAKGAGLGLAICRQIVEHLGGSIRAESPAGEGARFILRLPVAPLQEPLVAPQ</sequence>
<dbReference type="OrthoDB" id="9762798at2"/>
<keyword evidence="4" id="KW-0808">Transferase</keyword>
<feature type="domain" description="PAC" evidence="9">
    <location>
        <begin position="103"/>
        <end position="155"/>
    </location>
</feature>
<dbReference type="InterPro" id="IPR036097">
    <property type="entry name" value="HisK_dim/P_sf"/>
</dbReference>
<dbReference type="Pfam" id="PF13426">
    <property type="entry name" value="PAS_9"/>
    <property type="match status" value="1"/>
</dbReference>
<dbReference type="eggNOG" id="COG2202">
    <property type="taxonomic scope" value="Bacteria"/>
</dbReference>
<keyword evidence="11" id="KW-1185">Reference proteome</keyword>